<sequence>MKYSLSGRRDGQSVEEASDQWICPKPGRVERDTMISGFFDPRGNHAFLNVDASRAHEFFSGLQNAEARLYTQQKEDEWNARIKKADALRTQHNNTPSSEDGESLWTRFKSFFGAN</sequence>
<feature type="region of interest" description="Disordered" evidence="1">
    <location>
        <begin position="1"/>
        <end position="20"/>
    </location>
</feature>
<accession>A0A1F6N376</accession>
<evidence type="ECO:0000313" key="3">
    <source>
        <dbReference type="Proteomes" id="UP000177040"/>
    </source>
</evidence>
<evidence type="ECO:0000313" key="2">
    <source>
        <dbReference type="EMBL" id="OGH78367.1"/>
    </source>
</evidence>
<comment type="caution">
    <text evidence="2">The sequence shown here is derived from an EMBL/GenBank/DDBJ whole genome shotgun (WGS) entry which is preliminary data.</text>
</comment>
<protein>
    <submittedName>
        <fullName evidence="2">Uncharacterized protein</fullName>
    </submittedName>
</protein>
<gene>
    <name evidence="2" type="ORF">A2983_00150</name>
</gene>
<reference evidence="2 3" key="1">
    <citation type="journal article" date="2016" name="Nat. Commun.">
        <title>Thousands of microbial genomes shed light on interconnected biogeochemical processes in an aquifer system.</title>
        <authorList>
            <person name="Anantharaman K."/>
            <person name="Brown C.T."/>
            <person name="Hug L.A."/>
            <person name="Sharon I."/>
            <person name="Castelle C.J."/>
            <person name="Probst A.J."/>
            <person name="Thomas B.C."/>
            <person name="Singh A."/>
            <person name="Wilkins M.J."/>
            <person name="Karaoz U."/>
            <person name="Brodie E.L."/>
            <person name="Williams K.H."/>
            <person name="Hubbard S.S."/>
            <person name="Banfield J.F."/>
        </authorList>
    </citation>
    <scope>NUCLEOTIDE SEQUENCE [LARGE SCALE GENOMIC DNA]</scope>
</reference>
<evidence type="ECO:0000256" key="1">
    <source>
        <dbReference type="SAM" id="MobiDB-lite"/>
    </source>
</evidence>
<name>A0A1F6N376_9BACT</name>
<dbReference type="EMBL" id="MFQH01000012">
    <property type="protein sequence ID" value="OGH78367.1"/>
    <property type="molecule type" value="Genomic_DNA"/>
</dbReference>
<dbReference type="Proteomes" id="UP000177040">
    <property type="component" value="Unassembled WGS sequence"/>
</dbReference>
<organism evidence="2 3">
    <name type="scientific">Candidatus Magasanikbacteria bacterium RIFCSPLOWO2_01_FULL_40_15</name>
    <dbReference type="NCBI Taxonomy" id="1798686"/>
    <lineage>
        <taxon>Bacteria</taxon>
        <taxon>Candidatus Magasanikiibacteriota</taxon>
    </lineage>
</organism>
<proteinExistence type="predicted"/>
<dbReference type="AlphaFoldDB" id="A0A1F6N376"/>